<reference evidence="2 3" key="2">
    <citation type="submission" date="2020-11" db="EMBL/GenBank/DDBJ databases">
        <title>Description of novel Gluconobacter species.</title>
        <authorList>
            <person name="Cleenwerck I."/>
            <person name="Cnockaert M."/>
            <person name="Borremans W."/>
            <person name="Wieme A.D."/>
            <person name="De Vuyst L."/>
            <person name="Vandamme P."/>
        </authorList>
    </citation>
    <scope>NUCLEOTIDE SEQUENCE [LARGE SCALE GENOMIC DNA]</scope>
    <source>
        <strain evidence="2 3">LMG 27748</strain>
    </source>
</reference>
<dbReference type="Gene3D" id="3.40.50.300">
    <property type="entry name" value="P-loop containing nucleotide triphosphate hydrolases"/>
    <property type="match status" value="1"/>
</dbReference>
<evidence type="ECO:0000313" key="2">
    <source>
        <dbReference type="EMBL" id="MBF0876437.1"/>
    </source>
</evidence>
<dbReference type="EMBL" id="JABCQO010000003">
    <property type="protein sequence ID" value="MBF0876437.1"/>
    <property type="molecule type" value="Genomic_DNA"/>
</dbReference>
<keyword evidence="3" id="KW-1185">Reference proteome</keyword>
<proteinExistence type="predicted"/>
<reference evidence="3" key="1">
    <citation type="submission" date="2020-04" db="EMBL/GenBank/DDBJ databases">
        <title>Description of novel Gluconacetobacter.</title>
        <authorList>
            <person name="Sombolestani A."/>
        </authorList>
    </citation>
    <scope>NUCLEOTIDE SEQUENCE [LARGE SCALE GENOMIC DNA]</scope>
    <source>
        <strain evidence="3">LMG 27748</strain>
    </source>
</reference>
<comment type="caution">
    <text evidence="2">The sequence shown here is derived from an EMBL/GenBank/DDBJ whole genome shotgun (WGS) entry which is preliminary data.</text>
</comment>
<dbReference type="PANTHER" id="PTHR47691">
    <property type="entry name" value="REGULATOR-RELATED"/>
    <property type="match status" value="1"/>
</dbReference>
<dbReference type="Proteomes" id="UP000630952">
    <property type="component" value="Unassembled WGS sequence"/>
</dbReference>
<evidence type="ECO:0000259" key="1">
    <source>
        <dbReference type="Pfam" id="PF00931"/>
    </source>
</evidence>
<protein>
    <recommendedName>
        <fullName evidence="1">NB-ARC domain-containing protein</fullName>
    </recommendedName>
</protein>
<dbReference type="InterPro" id="IPR011990">
    <property type="entry name" value="TPR-like_helical_dom_sf"/>
</dbReference>
<feature type="domain" description="NB-ARC" evidence="1">
    <location>
        <begin position="187"/>
        <end position="239"/>
    </location>
</feature>
<dbReference type="InterPro" id="IPR002182">
    <property type="entry name" value="NB-ARC"/>
</dbReference>
<accession>A0ABR9YDI6</accession>
<dbReference type="InterPro" id="IPR019734">
    <property type="entry name" value="TPR_rpt"/>
</dbReference>
<dbReference type="SUPFAM" id="SSF48452">
    <property type="entry name" value="TPR-like"/>
    <property type="match status" value="1"/>
</dbReference>
<organism evidence="2 3">
    <name type="scientific">Gluconobacter cerevisiae</name>
    <dbReference type="NCBI Taxonomy" id="1379734"/>
    <lineage>
        <taxon>Bacteria</taxon>
        <taxon>Pseudomonadati</taxon>
        <taxon>Pseudomonadota</taxon>
        <taxon>Alphaproteobacteria</taxon>
        <taxon>Acetobacterales</taxon>
        <taxon>Acetobacteraceae</taxon>
        <taxon>Gluconobacter</taxon>
    </lineage>
</organism>
<dbReference type="InterPro" id="IPR027417">
    <property type="entry name" value="P-loop_NTPase"/>
</dbReference>
<name>A0ABR9YDI6_9PROT</name>
<evidence type="ECO:0000313" key="3">
    <source>
        <dbReference type="Proteomes" id="UP000630952"/>
    </source>
</evidence>
<dbReference type="Gene3D" id="1.25.40.10">
    <property type="entry name" value="Tetratricopeptide repeat domain"/>
    <property type="match status" value="1"/>
</dbReference>
<dbReference type="Pfam" id="PF00931">
    <property type="entry name" value="NB-ARC"/>
    <property type="match status" value="1"/>
</dbReference>
<dbReference type="PANTHER" id="PTHR47691:SF3">
    <property type="entry name" value="HTH-TYPE TRANSCRIPTIONAL REGULATOR RV0890C-RELATED"/>
    <property type="match status" value="1"/>
</dbReference>
<gene>
    <name evidence="2" type="ORF">HKD21_06220</name>
</gene>
<dbReference type="PRINTS" id="PR00364">
    <property type="entry name" value="DISEASERSIST"/>
</dbReference>
<dbReference type="SUPFAM" id="SSF52540">
    <property type="entry name" value="P-loop containing nucleoside triphosphate hydrolases"/>
    <property type="match status" value="1"/>
</dbReference>
<sequence length="909" mass="100772">MNDELHRRFVRDLLEDLQGVSGASLEKLLKPIWDKMAGATVQANGLNLQGAPVSGALDALWPDGSASEASSDKDFFNSTEAKLRHDIRHLRRAAPHIRHWRIFSTRHAGPTARTRQSKRRARYLALGVTIDVYAGQDIADYIVKECLLDDVIIERIAPILPNLRRINEQYAASQRVPDLDRAFCGRKDEIDAVKGRLDNDRCVVISGMGGIGKTELTCAVAHAVRDQYEQIIWVDAADLKDAIELDAFDVRSNGYKLNVIGILRTQSALVVLDNVTVDLDLDALAAKCGPASNVLLTSQVAWGADPLKLEELSEIDAKEVLSAGAPTPCPSTVLKEVFDAVGAHPLLLRILNGLVRDEQVAWEELVEECAYLPSAIDDRRQTVAQRIVRRNLAVLGSRLAPFLWAGSATLDSLLAKRIMGKSGIIDLERWAFLMRSQEGTERLHDIVYASAKALSTEIPIAEQDLRAKLEKLLRAAIDPKKVDFVRVARRHSALLTRLLTERPEAGILRYAYLHSAAPCDLNPELIGDPATDAEGSVNGPEREWVLSVVEAIEISYRNMRDRGEKQAAKHELEGRMPTFDHLERRVGSSSPSLTTIRHHRAKSLLKLGRVQEAKASFEKLIENDPVAYPSMLQLARLLTDESDRAKTLLFNIIEAEQSEPGSVQISTLIELLATMRRGHLQQFSREMTNRYGVFMAQMIKAATWSGESQPVRAFAAFGPDWAYSQPELFLEIFEEINLGDPSSSEDDDERVAVGRICIAAAKMLVRLGKAAEAKAEIKRALSFFVALRRVSPFASVHYADAALMDGDPARAGGILDEIPERQRGSFWYLRRAESARGTGDPGALDLIDKGLAMSMPSKYRATFFAAKADILRPTDPDTATTLLTDAIDCCEDEKFRLELTKRLSDWKAT</sequence>
<dbReference type="Pfam" id="PF13181">
    <property type="entry name" value="TPR_8"/>
    <property type="match status" value="1"/>
</dbReference>
<dbReference type="RefSeq" id="WP_194254708.1">
    <property type="nucleotide sequence ID" value="NZ_JABCQO010000003.1"/>
</dbReference>